<dbReference type="RefSeq" id="XP_060283746.1">
    <property type="nucleotide sequence ID" value="XM_060427905.1"/>
</dbReference>
<sequence>MAMLAAQRSEWRTIDCTLLLPTLGEALPAAQVQQFHDPGIVIFLPIKAPPGHWVLGILVARSRTAILVDSEPLDPQPLDQHRAMAADRRAVAAKVMGGFVSRYLPEGWNKPEVWAYYTKLGPKLEHAHDSGVYMIASAFHLGHRDKMPATLHLREWRMLIAALMPRITSPTLDLDPNACCEGGAGAAVAPPLKPPPLPFDQDDYLNINFQFMIPSEGTPAPAGLCNMDIYSEELKRRIDLHAGFVRDMVVPGWEHLRRAMSETDDRLNAVREVEAAIPELEGDLGVDIELLAIGKRLRHLEQQTAPGQGQQAGPSNLDSLSARLRYLKSRHFAAAAWGRRVVGLGIPSAIKKLLKLANEQDSLEKQMALGAGWPPLTYDEEEAESRRRSRSSESSSSEVPSLQSVSKSHGTLASGSHLYIGN</sequence>
<feature type="region of interest" description="Disordered" evidence="1">
    <location>
        <begin position="374"/>
        <end position="422"/>
    </location>
</feature>
<dbReference type="EMBL" id="MU839008">
    <property type="protein sequence ID" value="KAK1767533.1"/>
    <property type="molecule type" value="Genomic_DNA"/>
</dbReference>
<feature type="compositionally biased region" description="Polar residues" evidence="1">
    <location>
        <begin position="399"/>
        <end position="414"/>
    </location>
</feature>
<evidence type="ECO:0000256" key="1">
    <source>
        <dbReference type="SAM" id="MobiDB-lite"/>
    </source>
</evidence>
<comment type="caution">
    <text evidence="2">The sequence shown here is derived from an EMBL/GenBank/DDBJ whole genome shotgun (WGS) entry which is preliminary data.</text>
</comment>
<dbReference type="GeneID" id="85311092"/>
<gene>
    <name evidence="2" type="ORF">QBC33DRAFT_538583</name>
</gene>
<evidence type="ECO:0000313" key="2">
    <source>
        <dbReference type="EMBL" id="KAK1767533.1"/>
    </source>
</evidence>
<proteinExistence type="predicted"/>
<dbReference type="AlphaFoldDB" id="A0AAJ0FLN0"/>
<accession>A0AAJ0FLN0</accession>
<dbReference type="Proteomes" id="UP001244011">
    <property type="component" value="Unassembled WGS sequence"/>
</dbReference>
<keyword evidence="3" id="KW-1185">Reference proteome</keyword>
<reference evidence="2" key="1">
    <citation type="submission" date="2023-06" db="EMBL/GenBank/DDBJ databases">
        <title>Genome-scale phylogeny and comparative genomics of the fungal order Sordariales.</title>
        <authorList>
            <consortium name="Lawrence Berkeley National Laboratory"/>
            <person name="Hensen N."/>
            <person name="Bonometti L."/>
            <person name="Westerberg I."/>
            <person name="Brannstrom I.O."/>
            <person name="Guillou S."/>
            <person name="Cros-Aarteil S."/>
            <person name="Calhoun S."/>
            <person name="Haridas S."/>
            <person name="Kuo A."/>
            <person name="Mondo S."/>
            <person name="Pangilinan J."/>
            <person name="Riley R."/>
            <person name="Labutti K."/>
            <person name="Andreopoulos B."/>
            <person name="Lipzen A."/>
            <person name="Chen C."/>
            <person name="Yanf M."/>
            <person name="Daum C."/>
            <person name="Ng V."/>
            <person name="Clum A."/>
            <person name="Steindorff A."/>
            <person name="Ohm R."/>
            <person name="Martin F."/>
            <person name="Silar P."/>
            <person name="Natvig D."/>
            <person name="Lalanne C."/>
            <person name="Gautier V."/>
            <person name="Ament-Velasquez S.L."/>
            <person name="Kruys A."/>
            <person name="Hutchinson M.I."/>
            <person name="Powell A.J."/>
            <person name="Barry K."/>
            <person name="Miller A.N."/>
            <person name="Grigoriev I.V."/>
            <person name="Debuchy R."/>
            <person name="Gladieux P."/>
            <person name="Thoren M.H."/>
            <person name="Johannesson H."/>
        </authorList>
    </citation>
    <scope>NUCLEOTIDE SEQUENCE</scope>
    <source>
        <strain evidence="2">8032-3</strain>
    </source>
</reference>
<evidence type="ECO:0000313" key="3">
    <source>
        <dbReference type="Proteomes" id="UP001244011"/>
    </source>
</evidence>
<organism evidence="2 3">
    <name type="scientific">Phialemonium atrogriseum</name>
    <dbReference type="NCBI Taxonomy" id="1093897"/>
    <lineage>
        <taxon>Eukaryota</taxon>
        <taxon>Fungi</taxon>
        <taxon>Dikarya</taxon>
        <taxon>Ascomycota</taxon>
        <taxon>Pezizomycotina</taxon>
        <taxon>Sordariomycetes</taxon>
        <taxon>Sordariomycetidae</taxon>
        <taxon>Cephalothecales</taxon>
        <taxon>Cephalothecaceae</taxon>
        <taxon>Phialemonium</taxon>
    </lineage>
</organism>
<name>A0AAJ0FLN0_9PEZI</name>
<protein>
    <submittedName>
        <fullName evidence="2">Uncharacterized protein</fullName>
    </submittedName>
</protein>